<dbReference type="EMBL" id="JBAFSM010000017">
    <property type="protein sequence ID" value="MEG3437611.1"/>
    <property type="molecule type" value="Genomic_DNA"/>
</dbReference>
<comment type="caution">
    <text evidence="1">The sequence shown here is derived from an EMBL/GenBank/DDBJ whole genome shotgun (WGS) entry which is preliminary data.</text>
</comment>
<evidence type="ECO:0000313" key="2">
    <source>
        <dbReference type="Proteomes" id="UP001328733"/>
    </source>
</evidence>
<proteinExistence type="predicted"/>
<accession>A0AAW9QUQ0</accession>
<organism evidence="1 2">
    <name type="scientific">Pannus brasiliensis CCIBt3594</name>
    <dbReference type="NCBI Taxonomy" id="1427578"/>
    <lineage>
        <taxon>Bacteria</taxon>
        <taxon>Bacillati</taxon>
        <taxon>Cyanobacteriota</taxon>
        <taxon>Cyanophyceae</taxon>
        <taxon>Oscillatoriophycideae</taxon>
        <taxon>Chroococcales</taxon>
        <taxon>Microcystaceae</taxon>
        <taxon>Pannus</taxon>
    </lineage>
</organism>
<name>A0AAW9QUQ0_9CHRO</name>
<keyword evidence="2" id="KW-1185">Reference proteome</keyword>
<sequence length="1023" mass="114851">MSEQDIIGKLIFQLGQSQRERFPRELGAGFADIDERTSADLLEIARSLAESVHFYRDNPVTPSGDWSTFFGEDIIPEELLQGEKADIPPHLALFLTFLELYKQPQSEINKITARHLDFYYRDVLRNRKKTAIADRVHVLLELKKNVAPVRILPENLFSAGKDPIDRELLYAPTRETVINAASVVDIRSIFLDRSGRGTIRRAPIAKSSDGLGGKLPENEPKWSGFGHKDLPIAEVGFSIASPVLRMREGTRKVIVSLELQGVDFARINNQSLQNAFDVYITAEKSWLSRTVSPKIGSNNVLTFDFTVAASEPAIVDYNREIHGYSYDVRGPIVQILIRAGNNVLGYLDFDNVTVEAASVAVEVSGIASLNLNGDGGAIDPKKAFLPFGPRPTRGSRFSIDYPEAFAKKLSEVSITIDWKDTPTNFNTHYQHYGVSNITNSSFTTNITFQDGGSWAYTGSKPLFNSNNATVNQTLTFMASSPSVSPKVSEGMKVHVLSAMTSAWARETARNLILQNPALASYQSEMTETTPRALVFSLDRDFLQETYRKKYIENVMKYGAGKTDTLVILNEPYIPAIESVTLAYKARCDRVKISSLDLADFVNPDLDFFHVSYFGVTREHGYQRQQLEMRIKAGISPNISLLPKYTHAGEMLIGFDALHAGDSVSVLFQVAEGSANPDVVSENLSWFVLCDNYWQPLDRSEVILDTTNQLLTSGIIQFVIPLSATKENTVLPSDLIWIKVSISNNSNAVCQFIDVVANAIEARFIDRGNDPEHLQTALEPGKITRFQDGISAIKTVKQPYASFGGTPVETDIAFYTRVSERLRHKNRCITPWDYERIILEAFPKIHKVKCIPHATENSWLSPGNVLIVVIPDLRNKNAIDPLAPKVDANTLDRITEHVVDRAGMQVKIKVKNPTYQKIKLDFKVRFYPEYEFNFYKTLLEREIIQFLSPWAYDIDREISFGGKIYKSVLLDFVEDLTYVDYVTDFKMYSFTGEIPDYTDSNEVRPRTPATILVSDSTHLINPIG</sequence>
<dbReference type="RefSeq" id="WP_332865090.1">
    <property type="nucleotide sequence ID" value="NZ_JBAFSM010000017.1"/>
</dbReference>
<reference evidence="1 2" key="1">
    <citation type="submission" date="2024-01" db="EMBL/GenBank/DDBJ databases">
        <title>Genomic insights into the taxonomy and metabolism of the cyanobacterium Pannus brasiliensis CCIBt3594.</title>
        <authorList>
            <person name="Machado M."/>
            <person name="Botero N.B."/>
            <person name="Andreote A.P.D."/>
            <person name="Feitosa A.M.T."/>
            <person name="Popin R."/>
            <person name="Sivonen K."/>
            <person name="Fiore M.F."/>
        </authorList>
    </citation>
    <scope>NUCLEOTIDE SEQUENCE [LARGE SCALE GENOMIC DNA]</scope>
    <source>
        <strain evidence="1 2">CCIBt3594</strain>
    </source>
</reference>
<gene>
    <name evidence="1" type="ORF">V0288_10820</name>
</gene>
<evidence type="ECO:0000313" key="1">
    <source>
        <dbReference type="EMBL" id="MEG3437611.1"/>
    </source>
</evidence>
<dbReference type="AlphaFoldDB" id="A0AAW9QUQ0"/>
<dbReference type="Proteomes" id="UP001328733">
    <property type="component" value="Unassembled WGS sequence"/>
</dbReference>
<protein>
    <submittedName>
        <fullName evidence="1">Baseplate J/gp47 family protein</fullName>
    </submittedName>
</protein>